<feature type="domain" description="SWIM-type" evidence="5">
    <location>
        <begin position="291"/>
        <end position="323"/>
    </location>
</feature>
<dbReference type="PANTHER" id="PTHR31973:SF187">
    <property type="entry name" value="MUTATOR TRANSPOSASE MUDRA PROTEIN"/>
    <property type="match status" value="1"/>
</dbReference>
<proteinExistence type="predicted"/>
<dbReference type="AlphaFoldDB" id="A0A438FTE2"/>
<sequence length="397" mass="45480">MDPSNTIYCYLHIGGELVRDEHGNVEYMGGRRDGLSLEQSMTYNDFVSRICEKMNINIVGPTFSYTLPFDLYALQPLKNDEDLTNMFQFSDRCARVYICLASTVEDDEMIENGGQWLIETNPRTIAEYRCSDDGHFMQLLVALSVSIHGFQMGCRLIISIDSSHMSRPYKGALFSASSYDADDDMFPLAYGLFSFENYEDWLWFLEKLKMVIGERDVIITSDRHQGIIRSVSEVFSSENHAHCYRHIKENFSSFLSKLNTKGRKGKENALQMLDSIAYASSMKVSNGKAFLEVDLMERTCTCKAWQMSGIPCDHACAAIRRMGFDVSDYVNDWYKYNLQEKIYFGSMCTLVTHDMPMIDEDGTVCDALGYTYPFLNPPTTKLPPGRPRKRQIESQFM</sequence>
<name>A0A438FTE2_VITVI</name>
<dbReference type="InterPro" id="IPR007527">
    <property type="entry name" value="Znf_SWIM"/>
</dbReference>
<dbReference type="PROSITE" id="PS50966">
    <property type="entry name" value="ZF_SWIM"/>
    <property type="match status" value="1"/>
</dbReference>
<evidence type="ECO:0000256" key="1">
    <source>
        <dbReference type="ARBA" id="ARBA00022723"/>
    </source>
</evidence>
<keyword evidence="2 4" id="KW-0863">Zinc-finger</keyword>
<evidence type="ECO:0000259" key="5">
    <source>
        <dbReference type="PROSITE" id="PS50966"/>
    </source>
</evidence>
<dbReference type="Proteomes" id="UP000288805">
    <property type="component" value="Unassembled WGS sequence"/>
</dbReference>
<evidence type="ECO:0000313" key="7">
    <source>
        <dbReference type="Proteomes" id="UP000288805"/>
    </source>
</evidence>
<dbReference type="InterPro" id="IPR006564">
    <property type="entry name" value="Znf_PMZ"/>
</dbReference>
<dbReference type="GO" id="GO:0008270">
    <property type="term" value="F:zinc ion binding"/>
    <property type="evidence" value="ECO:0007669"/>
    <property type="project" value="UniProtKB-KW"/>
</dbReference>
<evidence type="ECO:0000256" key="3">
    <source>
        <dbReference type="ARBA" id="ARBA00022833"/>
    </source>
</evidence>
<evidence type="ECO:0000256" key="2">
    <source>
        <dbReference type="ARBA" id="ARBA00022771"/>
    </source>
</evidence>
<gene>
    <name evidence="6" type="ORF">CK203_058952</name>
</gene>
<evidence type="ECO:0000256" key="4">
    <source>
        <dbReference type="PROSITE-ProRule" id="PRU00325"/>
    </source>
</evidence>
<accession>A0A438FTE2</accession>
<keyword evidence="3" id="KW-0862">Zinc</keyword>
<keyword evidence="1" id="KW-0479">Metal-binding</keyword>
<comment type="caution">
    <text evidence="6">The sequence shown here is derived from an EMBL/GenBank/DDBJ whole genome shotgun (WGS) entry which is preliminary data.</text>
</comment>
<dbReference type="SMART" id="SM00575">
    <property type="entry name" value="ZnF_PMZ"/>
    <property type="match status" value="1"/>
</dbReference>
<organism evidence="6 7">
    <name type="scientific">Vitis vinifera</name>
    <name type="common">Grape</name>
    <dbReference type="NCBI Taxonomy" id="29760"/>
    <lineage>
        <taxon>Eukaryota</taxon>
        <taxon>Viridiplantae</taxon>
        <taxon>Streptophyta</taxon>
        <taxon>Embryophyta</taxon>
        <taxon>Tracheophyta</taxon>
        <taxon>Spermatophyta</taxon>
        <taxon>Magnoliopsida</taxon>
        <taxon>eudicotyledons</taxon>
        <taxon>Gunneridae</taxon>
        <taxon>Pentapetalae</taxon>
        <taxon>rosids</taxon>
        <taxon>Vitales</taxon>
        <taxon>Vitaceae</taxon>
        <taxon>Viteae</taxon>
        <taxon>Vitis</taxon>
    </lineage>
</organism>
<reference evidence="6 7" key="1">
    <citation type="journal article" date="2018" name="PLoS Genet.">
        <title>Population sequencing reveals clonal diversity and ancestral inbreeding in the grapevine cultivar Chardonnay.</title>
        <authorList>
            <person name="Roach M.J."/>
            <person name="Johnson D.L."/>
            <person name="Bohlmann J."/>
            <person name="van Vuuren H.J."/>
            <person name="Jones S.J."/>
            <person name="Pretorius I.S."/>
            <person name="Schmidt S.A."/>
            <person name="Borneman A.R."/>
        </authorList>
    </citation>
    <scope>NUCLEOTIDE SEQUENCE [LARGE SCALE GENOMIC DNA]</scope>
    <source>
        <strain evidence="7">cv. Chardonnay</strain>
        <tissue evidence="6">Leaf</tissue>
    </source>
</reference>
<dbReference type="EMBL" id="QGNW01000746">
    <property type="protein sequence ID" value="RVW63215.1"/>
    <property type="molecule type" value="Genomic_DNA"/>
</dbReference>
<dbReference type="PANTHER" id="PTHR31973">
    <property type="entry name" value="POLYPROTEIN, PUTATIVE-RELATED"/>
    <property type="match status" value="1"/>
</dbReference>
<dbReference type="Pfam" id="PF04434">
    <property type="entry name" value="SWIM"/>
    <property type="match status" value="1"/>
</dbReference>
<dbReference type="Pfam" id="PF10551">
    <property type="entry name" value="MULE"/>
    <property type="match status" value="1"/>
</dbReference>
<evidence type="ECO:0000313" key="6">
    <source>
        <dbReference type="EMBL" id="RVW63215.1"/>
    </source>
</evidence>
<protein>
    <recommendedName>
        <fullName evidence="5">SWIM-type domain-containing protein</fullName>
    </recommendedName>
</protein>
<dbReference type="InterPro" id="IPR018289">
    <property type="entry name" value="MULE_transposase_dom"/>
</dbReference>